<evidence type="ECO:0000259" key="1">
    <source>
        <dbReference type="Pfam" id="PF05678"/>
    </source>
</evidence>
<dbReference type="InterPro" id="IPR039608">
    <property type="entry name" value="VQ_1/10"/>
</dbReference>
<proteinExistence type="predicted"/>
<dbReference type="OrthoDB" id="691083at2759"/>
<evidence type="ECO:0000313" key="3">
    <source>
        <dbReference type="Proteomes" id="UP000657918"/>
    </source>
</evidence>
<dbReference type="Proteomes" id="UP000657918">
    <property type="component" value="Chromosome 11"/>
</dbReference>
<reference evidence="2 3" key="1">
    <citation type="submission" date="2020-10" db="EMBL/GenBank/DDBJ databases">
        <title>Plant Genome Project.</title>
        <authorList>
            <person name="Zhang R.-G."/>
        </authorList>
    </citation>
    <scope>NUCLEOTIDE SEQUENCE [LARGE SCALE GENOMIC DNA]</scope>
    <source>
        <strain evidence="2">FAFU-HL-1</strain>
        <tissue evidence="2">Leaf</tissue>
    </source>
</reference>
<dbReference type="EMBL" id="JADGMS010000011">
    <property type="protein sequence ID" value="KAF9672660.1"/>
    <property type="molecule type" value="Genomic_DNA"/>
</dbReference>
<dbReference type="PANTHER" id="PTHR34777:SF1">
    <property type="entry name" value="VQ MOTIF-CONTAINING PROTEIN 10"/>
    <property type="match status" value="1"/>
</dbReference>
<dbReference type="AlphaFoldDB" id="A0A835JKK2"/>
<evidence type="ECO:0000313" key="2">
    <source>
        <dbReference type="EMBL" id="KAF9672660.1"/>
    </source>
</evidence>
<protein>
    <recommendedName>
        <fullName evidence="1">VQ domain-containing protein</fullName>
    </recommendedName>
</protein>
<organism evidence="2 3">
    <name type="scientific">Salix dunnii</name>
    <dbReference type="NCBI Taxonomy" id="1413687"/>
    <lineage>
        <taxon>Eukaryota</taxon>
        <taxon>Viridiplantae</taxon>
        <taxon>Streptophyta</taxon>
        <taxon>Embryophyta</taxon>
        <taxon>Tracheophyta</taxon>
        <taxon>Spermatophyta</taxon>
        <taxon>Magnoliopsida</taxon>
        <taxon>eudicotyledons</taxon>
        <taxon>Gunneridae</taxon>
        <taxon>Pentapetalae</taxon>
        <taxon>rosids</taxon>
        <taxon>fabids</taxon>
        <taxon>Malpighiales</taxon>
        <taxon>Salicaceae</taxon>
        <taxon>Saliceae</taxon>
        <taxon>Salix</taxon>
    </lineage>
</organism>
<sequence>MCQLNLLVTCMRYDWFLNGALRQFKTASGQLVSSLYLLASQIPYLPSVYSSLNHFKELYQFRSTPVFEQSKILIYLLDWIVMAGLAREPVKVVIIDTEFVHADESSFMTVVQKLTGKDSAPSGNRHELKRGVSGKSASMDQVRGKRVRVDVDDSGDPVLKRDLSFQEFEILAQRDAIALWVVSASSGRTMVKSKKKLLQIHDAQDDGPRLSPWDTLSLPLVVQAVVLGRSTPPSRRPVSSALAKALSAETLASPQGISVLSASFALAQRSPRPGKAKRVVSPTCPAEATDEVNPALSLSDLCPPDAMAPTRENDLVGTAPPTLPPLLESSRQYRTRSKGLIPLPNPGIDKSAARFAEAYQSRYCTHSLASLVGLLLTADGSLFP</sequence>
<accession>A0A835JKK2</accession>
<comment type="caution">
    <text evidence="2">The sequence shown here is derived from an EMBL/GenBank/DDBJ whole genome shotgun (WGS) entry which is preliminary data.</text>
</comment>
<name>A0A835JKK2_9ROSI</name>
<dbReference type="InterPro" id="IPR008889">
    <property type="entry name" value="VQ"/>
</dbReference>
<dbReference type="PANTHER" id="PTHR34777">
    <property type="entry name" value="VQ MOTIF-CONTAINING PROTEIN 10"/>
    <property type="match status" value="1"/>
</dbReference>
<gene>
    <name evidence="2" type="ORF">SADUNF_Sadunf11G0066200</name>
</gene>
<keyword evidence="3" id="KW-1185">Reference proteome</keyword>
<feature type="domain" description="VQ" evidence="1">
    <location>
        <begin position="94"/>
        <end position="121"/>
    </location>
</feature>
<dbReference type="Pfam" id="PF05678">
    <property type="entry name" value="VQ"/>
    <property type="match status" value="1"/>
</dbReference>